<dbReference type="SMART" id="SM00184">
    <property type="entry name" value="RING"/>
    <property type="match status" value="1"/>
</dbReference>
<keyword evidence="2 4" id="KW-0863">Zinc-finger</keyword>
<keyword evidence="3" id="KW-0862">Zinc</keyword>
<evidence type="ECO:0000256" key="2">
    <source>
        <dbReference type="ARBA" id="ARBA00022771"/>
    </source>
</evidence>
<keyword evidence="1" id="KW-0479">Metal-binding</keyword>
<organism evidence="6 7">
    <name type="scientific">Canna indica</name>
    <name type="common">Indian-shot</name>
    <dbReference type="NCBI Taxonomy" id="4628"/>
    <lineage>
        <taxon>Eukaryota</taxon>
        <taxon>Viridiplantae</taxon>
        <taxon>Streptophyta</taxon>
        <taxon>Embryophyta</taxon>
        <taxon>Tracheophyta</taxon>
        <taxon>Spermatophyta</taxon>
        <taxon>Magnoliopsida</taxon>
        <taxon>Liliopsida</taxon>
        <taxon>Zingiberales</taxon>
        <taxon>Cannaceae</taxon>
        <taxon>Canna</taxon>
    </lineage>
</organism>
<dbReference type="PROSITE" id="PS50089">
    <property type="entry name" value="ZF_RING_2"/>
    <property type="match status" value="1"/>
</dbReference>
<dbReference type="Proteomes" id="UP001327560">
    <property type="component" value="Chromosome 5"/>
</dbReference>
<dbReference type="PANTHER" id="PTHR45969">
    <property type="entry name" value="RING ZINC FINGER PROTEIN-RELATED"/>
    <property type="match status" value="1"/>
</dbReference>
<dbReference type="GO" id="GO:0016567">
    <property type="term" value="P:protein ubiquitination"/>
    <property type="evidence" value="ECO:0007669"/>
    <property type="project" value="TreeGrafter"/>
</dbReference>
<evidence type="ECO:0000259" key="5">
    <source>
        <dbReference type="PROSITE" id="PS50089"/>
    </source>
</evidence>
<feature type="domain" description="RING-type" evidence="5">
    <location>
        <begin position="101"/>
        <end position="144"/>
    </location>
</feature>
<evidence type="ECO:0000313" key="7">
    <source>
        <dbReference type="Proteomes" id="UP001327560"/>
    </source>
</evidence>
<dbReference type="Gene3D" id="3.30.40.10">
    <property type="entry name" value="Zinc/RING finger domain, C3HC4 (zinc finger)"/>
    <property type="match status" value="1"/>
</dbReference>
<evidence type="ECO:0000256" key="4">
    <source>
        <dbReference type="PROSITE-ProRule" id="PRU00175"/>
    </source>
</evidence>
<dbReference type="InterPro" id="IPR001841">
    <property type="entry name" value="Znf_RING"/>
</dbReference>
<dbReference type="Pfam" id="PF13639">
    <property type="entry name" value="zf-RING_2"/>
    <property type="match status" value="1"/>
</dbReference>
<reference evidence="6 7" key="1">
    <citation type="submission" date="2023-10" db="EMBL/GenBank/DDBJ databases">
        <title>Chromosome-scale genome assembly provides insights into flower coloration mechanisms of Canna indica.</title>
        <authorList>
            <person name="Li C."/>
        </authorList>
    </citation>
    <scope>NUCLEOTIDE SEQUENCE [LARGE SCALE GENOMIC DNA]</scope>
    <source>
        <tissue evidence="6">Flower</tissue>
    </source>
</reference>
<evidence type="ECO:0000313" key="6">
    <source>
        <dbReference type="EMBL" id="WOL07119.1"/>
    </source>
</evidence>
<evidence type="ECO:0000256" key="1">
    <source>
        <dbReference type="ARBA" id="ARBA00022723"/>
    </source>
</evidence>
<name>A0AAQ3KE52_9LILI</name>
<dbReference type="SUPFAM" id="SSF57850">
    <property type="entry name" value="RING/U-box"/>
    <property type="match status" value="1"/>
</dbReference>
<dbReference type="AlphaFoldDB" id="A0AAQ3KE52"/>
<proteinExistence type="predicted"/>
<dbReference type="InterPro" id="IPR013083">
    <property type="entry name" value="Znf_RING/FYVE/PHD"/>
</dbReference>
<accession>A0AAQ3KE52</accession>
<keyword evidence="7" id="KW-1185">Reference proteome</keyword>
<dbReference type="PANTHER" id="PTHR45969:SF33">
    <property type="entry name" value="RING ZINC FINGER PROTEIN-RELATED"/>
    <property type="match status" value="1"/>
</dbReference>
<dbReference type="GO" id="GO:0008270">
    <property type="term" value="F:zinc ion binding"/>
    <property type="evidence" value="ECO:0007669"/>
    <property type="project" value="UniProtKB-KW"/>
</dbReference>
<gene>
    <name evidence="6" type="ORF">Cni_G15856</name>
</gene>
<sequence length="199" mass="22520">MGFPATYSELMLPRVLLYIALLLGYVRRLICWVFNAAGLGDLLDSDAPWPDSVSHGELDHRHHQPQFRSVSAMLIQEALPVVRYQELAAAAAVGQCVGGSCAVCLYEFKAAEEVRRMSNCRHVFHRGCLDRWLEHDQSTCPLCRTPLLPEEMQESFNEQMWAAAGVPDSYYEDYYSFPFTPSLPPTPTMLLSHQLFSAY</sequence>
<dbReference type="GO" id="GO:0061630">
    <property type="term" value="F:ubiquitin protein ligase activity"/>
    <property type="evidence" value="ECO:0007669"/>
    <property type="project" value="TreeGrafter"/>
</dbReference>
<protein>
    <submittedName>
        <fullName evidence="6">E3 ubiquitin-protein ligase</fullName>
    </submittedName>
</protein>
<evidence type="ECO:0000256" key="3">
    <source>
        <dbReference type="ARBA" id="ARBA00022833"/>
    </source>
</evidence>
<dbReference type="EMBL" id="CP136894">
    <property type="protein sequence ID" value="WOL07119.1"/>
    <property type="molecule type" value="Genomic_DNA"/>
</dbReference>